<keyword evidence="1 4" id="KW-0378">Hydrolase</keyword>
<dbReference type="RefSeq" id="WP_209527494.1">
    <property type="nucleotide sequence ID" value="NZ_JAEEGA010000006.1"/>
</dbReference>
<evidence type="ECO:0000256" key="2">
    <source>
        <dbReference type="ARBA" id="ARBA00023211"/>
    </source>
</evidence>
<comment type="catalytic activity">
    <reaction evidence="4">
        <text>beta-D-fructose 1,6-bisphosphate + H2O = beta-D-fructose 6-phosphate + phosphate</text>
        <dbReference type="Rhea" id="RHEA:11064"/>
        <dbReference type="ChEBI" id="CHEBI:15377"/>
        <dbReference type="ChEBI" id="CHEBI:32966"/>
        <dbReference type="ChEBI" id="CHEBI:43474"/>
        <dbReference type="ChEBI" id="CHEBI:57634"/>
        <dbReference type="EC" id="3.1.3.11"/>
    </reaction>
</comment>
<evidence type="ECO:0000313" key="5">
    <source>
        <dbReference type="EMBL" id="MBP1041497.1"/>
    </source>
</evidence>
<dbReference type="SUPFAM" id="SSF56300">
    <property type="entry name" value="Metallo-dependent phosphatases"/>
    <property type="match status" value="1"/>
</dbReference>
<dbReference type="Gene3D" id="3.60.21.10">
    <property type="match status" value="1"/>
</dbReference>
<dbReference type="Pfam" id="PF06874">
    <property type="entry name" value="FBPase_2"/>
    <property type="match status" value="1"/>
</dbReference>
<organism evidence="5 6">
    <name type="scientific">Vagococcus allomyrinae</name>
    <dbReference type="NCBI Taxonomy" id="2794353"/>
    <lineage>
        <taxon>Bacteria</taxon>
        <taxon>Bacillati</taxon>
        <taxon>Bacillota</taxon>
        <taxon>Bacilli</taxon>
        <taxon>Lactobacillales</taxon>
        <taxon>Enterococcaceae</taxon>
        <taxon>Vagococcus</taxon>
    </lineage>
</organism>
<protein>
    <recommendedName>
        <fullName evidence="4">Fructose-1,6-bisphosphatase class 3</fullName>
        <shortName evidence="4">FBPase class 3</shortName>
        <ecNumber evidence="4">3.1.3.11</ecNumber>
    </recommendedName>
    <alternativeName>
        <fullName evidence="4">D-fructose-1,6-bisphosphate 1-phosphohydrolase class 3</fullName>
    </alternativeName>
</protein>
<keyword evidence="3 4" id="KW-0119">Carbohydrate metabolism</keyword>
<dbReference type="AlphaFoldDB" id="A0A940P4Y0"/>
<dbReference type="GO" id="GO:0042132">
    <property type="term" value="F:fructose 1,6-bisphosphate 1-phosphatase activity"/>
    <property type="evidence" value="ECO:0007669"/>
    <property type="project" value="UniProtKB-UniRule"/>
</dbReference>
<evidence type="ECO:0000256" key="3">
    <source>
        <dbReference type="ARBA" id="ARBA00023277"/>
    </source>
</evidence>
<gene>
    <name evidence="4" type="primary">fbp</name>
    <name evidence="5" type="ORF">I6N95_10815</name>
</gene>
<evidence type="ECO:0000313" key="6">
    <source>
        <dbReference type="Proteomes" id="UP000674938"/>
    </source>
</evidence>
<reference evidence="5" key="1">
    <citation type="submission" date="2020-12" db="EMBL/GenBank/DDBJ databases">
        <title>Vagococcus allomyrinae sp. nov. and Enterococcus lavae sp. nov., isolated from the larvae of Allomyrina dichotoma.</title>
        <authorList>
            <person name="Lee S.D."/>
        </authorList>
    </citation>
    <scope>NUCLEOTIDE SEQUENCE</scope>
    <source>
        <strain evidence="5">BWB3-3</strain>
    </source>
</reference>
<evidence type="ECO:0000256" key="4">
    <source>
        <dbReference type="HAMAP-Rule" id="MF_01854"/>
    </source>
</evidence>
<dbReference type="EMBL" id="JAEEGA010000006">
    <property type="protein sequence ID" value="MBP1041497.1"/>
    <property type="molecule type" value="Genomic_DNA"/>
</dbReference>
<evidence type="ECO:0000256" key="1">
    <source>
        <dbReference type="ARBA" id="ARBA00022801"/>
    </source>
</evidence>
<sequence length="641" mass="73800">MAKTTKNFPENSADIMAELINLKAIMNLPKGTEHFISDLHGEHDAFQHVLRNASGSLKEKINLCFNQQLPSAARETLTFLIYYPEEMLLKKKQEETNPAQLDDWYGLTILQLIDLIHFVATKYSRSKVRKALPKKFVYITEELLYRKQDDHNKKDYFNEIINEVIRLDQGPAMITGLSYTIQRLIVDHLHVVGDIYDRGPAPDRIIDDLISYHSLDIQWGNHDITWIGAYAGSPLCLMNVIRISARYNNLAILEDVYGINLRPLQNFAETFYEDKAEFRPKGDALDLTTKEQRQLSQIQQATAIIQFKLEAQLIKRRPEFNMSHRLLLDKIDYQQQTILLKGETYPLNQTCFQTIDPQQPEALNSEEQKIISQLIHAFQASEKLKRHIDFLMEKGSMYLCYNNNLLIHGCIPLNSDGSFKSFTINQQVLKGKALLDTFEKALRTSYHDLNTTDDLATDLIWYLWTGECSSLFGKNEMTTFERYFIADKHTHKEIKNSYYEQRNRLEVCQAILNEFGLTDIDSHIINGHTPVKEIKGENPIKAKGKMIVIDGGFSKPYQGTTGIAGYTLIYNSYGMQLVAHQPFVSKEAAIEDFTDIISAKRVVDRVLTRKKVKDTNIGQQLQQEIDHLEQQLRPLSLPTFP</sequence>
<proteinExistence type="inferred from homology"/>
<dbReference type="InterPro" id="IPR029052">
    <property type="entry name" value="Metallo-depent_PP-like"/>
</dbReference>
<dbReference type="PIRSF" id="PIRSF000906">
    <property type="entry name" value="FBPtase_Bacill"/>
    <property type="match status" value="1"/>
</dbReference>
<comment type="similarity">
    <text evidence="4">Belongs to the FBPase class 3 family.</text>
</comment>
<keyword evidence="2 4" id="KW-0464">Manganese</keyword>
<comment type="pathway">
    <text evidence="4">Carbohydrate biosynthesis; gluconeogenesis.</text>
</comment>
<dbReference type="InterPro" id="IPR009164">
    <property type="entry name" value="FBPtase_class3"/>
</dbReference>
<name>A0A940P4Y0_9ENTE</name>
<dbReference type="HAMAP" id="MF_01854">
    <property type="entry name" value="FBPase_class3"/>
    <property type="match status" value="1"/>
</dbReference>
<keyword evidence="6" id="KW-1185">Reference proteome</keyword>
<dbReference type="Proteomes" id="UP000674938">
    <property type="component" value="Unassembled WGS sequence"/>
</dbReference>
<comment type="caution">
    <text evidence="5">The sequence shown here is derived from an EMBL/GenBank/DDBJ whole genome shotgun (WGS) entry which is preliminary data.</text>
</comment>
<dbReference type="EC" id="3.1.3.11" evidence="4"/>
<accession>A0A940P4Y0</accession>
<comment type="cofactor">
    <cofactor evidence="4">
        <name>Mn(2+)</name>
        <dbReference type="ChEBI" id="CHEBI:29035"/>
    </cofactor>
</comment>
<dbReference type="GO" id="GO:0006094">
    <property type="term" value="P:gluconeogenesis"/>
    <property type="evidence" value="ECO:0007669"/>
    <property type="project" value="UniProtKB-UniRule"/>
</dbReference>